<dbReference type="InterPro" id="IPR029044">
    <property type="entry name" value="Nucleotide-diphossugar_trans"/>
</dbReference>
<proteinExistence type="predicted"/>
<dbReference type="InterPro" id="IPR029063">
    <property type="entry name" value="SAM-dependent_MTases_sf"/>
</dbReference>
<dbReference type="RefSeq" id="WP_090193130.1">
    <property type="nucleotide sequence ID" value="NZ_LT629785.1"/>
</dbReference>
<dbReference type="PANTHER" id="PTHR43179:SF7">
    <property type="entry name" value="RHAMNOSYLTRANSFERASE WBBL"/>
    <property type="match status" value="1"/>
</dbReference>
<name>A0A1H2EF18_9PSED</name>
<keyword evidence="1" id="KW-0472">Membrane</keyword>
<keyword evidence="1" id="KW-0997">Cell inner membrane</keyword>
<dbReference type="InterPro" id="IPR013216">
    <property type="entry name" value="Methyltransf_11"/>
</dbReference>
<reference evidence="6" key="1">
    <citation type="submission" date="2016-10" db="EMBL/GenBank/DDBJ databases">
        <authorList>
            <person name="Varghese N."/>
            <person name="Submissions S."/>
        </authorList>
    </citation>
    <scope>NUCLEOTIDE SEQUENCE [LARGE SCALE GENOMIC DNA]</scope>
    <source>
        <strain evidence="6">DSM 17875</strain>
    </source>
</reference>
<protein>
    <submittedName>
        <fullName evidence="5">Glycosyltransferase, GT2 family</fullName>
    </submittedName>
</protein>
<evidence type="ECO:0000259" key="4">
    <source>
        <dbReference type="Pfam" id="PF08241"/>
    </source>
</evidence>
<dbReference type="Pfam" id="PF00535">
    <property type="entry name" value="Glycos_transf_2"/>
    <property type="match status" value="1"/>
</dbReference>
<keyword evidence="2" id="KW-0175">Coiled coil</keyword>
<dbReference type="STRING" id="364197.SAMN05216296_0720"/>
<dbReference type="CDD" id="cd02440">
    <property type="entry name" value="AdoMet_MTases"/>
    <property type="match status" value="1"/>
</dbReference>
<dbReference type="OrthoDB" id="7068720at2"/>
<evidence type="ECO:0000256" key="1">
    <source>
        <dbReference type="ARBA" id="ARBA00022519"/>
    </source>
</evidence>
<sequence>MDQTNTTLIEDLLSPQLSWMFQQPQRLGKPSGWWGHVPFAFWLIAALRPRLLVELGSHHGVSYAAFCEAVSRERLACRCYAVDNWQGDAHAGYFNEEVYRDLLELNQARYSSFSELIRANFSDTVNHFADGSIDLLHIDGFHSYAAVSRDFQQWRPKLSKRAVVLFHDTNVRRDDFGVHRLFGELADQYDHFEFLHCNGLGLIAYGDQVPEVIQQLCAENVSHKGSTMRERFSSLGGRWESHANEHIMANSFAEQVNKLEQERVRAINQQAVAEQRAAELASQLQTVAELTKKHEVLRHDSARLDNHKLQTLQQQYSQTLQDNEELSSALKTAEAHGVQISEAFTSSQANTEILVSRMVNELLTRHKPPAPPGTLRRLRLMLRRGHAQRNPVADLVRRSPLFDTQWYLGAYPDVAMAGIDPAFHYLAHGAVEGRDPGPWFSTGNYLRHNPDVAGAGVNALFHYEVHGRTEGRCFPLKSIFQAVQPTASQMLETWQETDPKTAFRQDSLRQMHAFLDSGKSLQLPTTKQPLLSIIIILHNQAQLTFRCLQSLTEAIDVPAEVLIVDNASSDLTVTLLNRLQGCRILQQQDNLHFLRAANLASEKACGQYLLFLNNDTLVKPGSISAALAVFQQRPDTGAVGGKIILLDGSLQEAGSIIWSDGSCQGYGRGRDPQDKEFQFRREVDYCSGAFLMLPRRLFEQVGRFDQAFEPAYYEESDLCMRLRQAGHPVIYEPSVEIMHVEYGSDNGSQAAVQLMQKNHKTFVNHHAEVLANTHPASGSSLLQARMRKSLHGRILVIDDQLPIPSWGSGYPRASELLLALHDQGAFISHYATATSGIDLAEAYAILPREIEIIAAQGLAGLGTFLRSRKNYYDALIISRPHNMAALRAALDDDSELLGRTRLIYDAEAIFAQREVIKDRVLERQSTTTAASELDKELGLAAPAQTILTVNQAEAAHFTHAGYKDVRVLGHSFPVQPTASSFTERQDLLFVGRLTEDDSPNSDSIRWFVHEVMPRLDRLLGNTYRLDVVGACSATLRRSLESKRVCFHGRVEDIRPFYARSRLFIAPTRFSAGIPLKIFEAAGNGLPVVANRLLAEQLDWSEGIQLLAADTADSFAAACARLYSDPVLWLHLRQQALLSVTRDCSPQVFADSVWQLLQDALPHGKSNPGLDYLGKVSTHWSQPPLERRETQGLNWLEHPQVISRLNRKVSGNPDLRCYQQLRQFLEQRGWHFPVKRAASLGCGFGGLERALANEHMAERIDGYDIASGAIAEARRLGVQMHLPSLHYHVTDLERLQLPEAEFDLIFAYSCIHHIDDLDRMFKQIRQALRPGGIFHLHEYVGPDRFQWTDMQLEKINAFLESLPGHYNHTPAGVFRGPRERPSVDEVIAADPSEAIRSSEIADTLARHFRILQKQELGGALLHIGLSGIAQNFDPQSATDAALLESFFMQEDQLMAADLINSDFTIFTAIKD</sequence>
<evidence type="ECO:0000256" key="2">
    <source>
        <dbReference type="SAM" id="Coils"/>
    </source>
</evidence>
<feature type="domain" description="Glycosyltransferase 2-like" evidence="3">
    <location>
        <begin position="532"/>
        <end position="700"/>
    </location>
</feature>
<keyword evidence="6" id="KW-1185">Reference proteome</keyword>
<evidence type="ECO:0000259" key="3">
    <source>
        <dbReference type="Pfam" id="PF00535"/>
    </source>
</evidence>
<dbReference type="SUPFAM" id="SSF53448">
    <property type="entry name" value="Nucleotide-diphospho-sugar transferases"/>
    <property type="match status" value="1"/>
</dbReference>
<dbReference type="Pfam" id="PF13692">
    <property type="entry name" value="Glyco_trans_1_4"/>
    <property type="match status" value="1"/>
</dbReference>
<dbReference type="GO" id="GO:0008757">
    <property type="term" value="F:S-adenosylmethionine-dependent methyltransferase activity"/>
    <property type="evidence" value="ECO:0007669"/>
    <property type="project" value="InterPro"/>
</dbReference>
<evidence type="ECO:0000313" key="5">
    <source>
        <dbReference type="EMBL" id="SDT93735.1"/>
    </source>
</evidence>
<dbReference type="SUPFAM" id="SSF53756">
    <property type="entry name" value="UDP-Glycosyltransferase/glycogen phosphorylase"/>
    <property type="match status" value="1"/>
</dbReference>
<dbReference type="CDD" id="cd04186">
    <property type="entry name" value="GT_2_like_c"/>
    <property type="match status" value="1"/>
</dbReference>
<keyword evidence="5" id="KW-0808">Transferase</keyword>
<gene>
    <name evidence="5" type="ORF">SAMN05216296_0720</name>
</gene>
<dbReference type="Pfam" id="PF08241">
    <property type="entry name" value="Methyltransf_11"/>
    <property type="match status" value="1"/>
</dbReference>
<dbReference type="Pfam" id="PF13578">
    <property type="entry name" value="Methyltransf_24"/>
    <property type="match status" value="1"/>
</dbReference>
<dbReference type="EMBL" id="LT629785">
    <property type="protein sequence ID" value="SDT93735.1"/>
    <property type="molecule type" value="Genomic_DNA"/>
</dbReference>
<accession>A0A1H2EF18</accession>
<dbReference type="Gene3D" id="3.90.550.10">
    <property type="entry name" value="Spore Coat Polysaccharide Biosynthesis Protein SpsA, Chain A"/>
    <property type="match status" value="1"/>
</dbReference>
<dbReference type="Gene3D" id="3.40.50.2000">
    <property type="entry name" value="Glycogen Phosphorylase B"/>
    <property type="match status" value="1"/>
</dbReference>
<dbReference type="CDD" id="cd03801">
    <property type="entry name" value="GT4_PimA-like"/>
    <property type="match status" value="1"/>
</dbReference>
<feature type="coiled-coil region" evidence="2">
    <location>
        <begin position="249"/>
        <end position="276"/>
    </location>
</feature>
<organism evidence="5 6">
    <name type="scientific">Pseudomonas pohangensis</name>
    <dbReference type="NCBI Taxonomy" id="364197"/>
    <lineage>
        <taxon>Bacteria</taxon>
        <taxon>Pseudomonadati</taxon>
        <taxon>Pseudomonadota</taxon>
        <taxon>Gammaproteobacteria</taxon>
        <taxon>Pseudomonadales</taxon>
        <taxon>Pseudomonadaceae</taxon>
        <taxon>Pseudomonas</taxon>
    </lineage>
</organism>
<dbReference type="PANTHER" id="PTHR43179">
    <property type="entry name" value="RHAMNOSYLTRANSFERASE WBBL"/>
    <property type="match status" value="1"/>
</dbReference>
<keyword evidence="1" id="KW-1003">Cell membrane</keyword>
<dbReference type="InterPro" id="IPR001173">
    <property type="entry name" value="Glyco_trans_2-like"/>
</dbReference>
<feature type="domain" description="Methyltransferase type 11" evidence="4">
    <location>
        <begin position="1239"/>
        <end position="1333"/>
    </location>
</feature>
<dbReference type="Gene3D" id="3.40.50.150">
    <property type="entry name" value="Vaccinia Virus protein VP39"/>
    <property type="match status" value="2"/>
</dbReference>
<dbReference type="Proteomes" id="UP000243232">
    <property type="component" value="Chromosome I"/>
</dbReference>
<dbReference type="SUPFAM" id="SSF53335">
    <property type="entry name" value="S-adenosyl-L-methionine-dependent methyltransferases"/>
    <property type="match status" value="2"/>
</dbReference>
<evidence type="ECO:0000313" key="6">
    <source>
        <dbReference type="Proteomes" id="UP000243232"/>
    </source>
</evidence>